<evidence type="ECO:0000313" key="2">
    <source>
        <dbReference type="EMBL" id="MBK7273155.1"/>
    </source>
</evidence>
<reference evidence="4 5" key="1">
    <citation type="submission" date="2020-10" db="EMBL/GenBank/DDBJ databases">
        <title>Connecting structure to function with the recovery of over 1000 high-quality activated sludge metagenome-assembled genomes encoding full-length rRNA genes using long-read sequencing.</title>
        <authorList>
            <person name="Singleton C.M."/>
            <person name="Petriglieri F."/>
            <person name="Kristensen J.M."/>
            <person name="Kirkegaard R.H."/>
            <person name="Michaelsen T.Y."/>
            <person name="Andersen M.H."/>
            <person name="Karst S.M."/>
            <person name="Dueholm M.S."/>
            <person name="Nielsen P.H."/>
            <person name="Albertsen M."/>
        </authorList>
    </citation>
    <scope>NUCLEOTIDE SEQUENCE [LARGE SCALE GENOMIC DNA]</scope>
    <source>
        <strain evidence="1">AalE_18-Q3-R2-46_BAT3C.188</strain>
        <strain evidence="2">Ega_18-Q3-R5-49_MAXAC.001</strain>
        <strain evidence="3">Ribe_18-Q3-R11-54_MAXAC.001</strain>
    </source>
</reference>
<dbReference type="EMBL" id="JADIXZ010000004">
    <property type="protein sequence ID" value="MBK6300799.1"/>
    <property type="molecule type" value="Genomic_DNA"/>
</dbReference>
<evidence type="ECO:0000313" key="5">
    <source>
        <dbReference type="Proteomes" id="UP000726105"/>
    </source>
</evidence>
<evidence type="ECO:0008006" key="6">
    <source>
        <dbReference type="Google" id="ProtNLM"/>
    </source>
</evidence>
<dbReference type="AlphaFoldDB" id="A0A935IKT0"/>
<evidence type="ECO:0000313" key="1">
    <source>
        <dbReference type="EMBL" id="MBK6300799.1"/>
    </source>
</evidence>
<dbReference type="InterPro" id="IPR029058">
    <property type="entry name" value="AB_hydrolase_fold"/>
</dbReference>
<gene>
    <name evidence="1" type="ORF">IPF40_07010</name>
    <name evidence="2" type="ORF">IPI13_08270</name>
    <name evidence="3" type="ORF">IPP00_04400</name>
</gene>
<accession>A0A935IKT0</accession>
<dbReference type="SUPFAM" id="SSF53474">
    <property type="entry name" value="alpha/beta-Hydrolases"/>
    <property type="match status" value="1"/>
</dbReference>
<evidence type="ECO:0000313" key="4">
    <source>
        <dbReference type="Proteomes" id="UP000718281"/>
    </source>
</evidence>
<proteinExistence type="predicted"/>
<dbReference type="EMBL" id="JADJIB010000002">
    <property type="protein sequence ID" value="MBK7273155.1"/>
    <property type="molecule type" value="Genomic_DNA"/>
</dbReference>
<dbReference type="EMBL" id="JADKGK010000010">
    <property type="protein sequence ID" value="MBL0003240.1"/>
    <property type="molecule type" value="Genomic_DNA"/>
</dbReference>
<dbReference type="Proteomes" id="UP000886632">
    <property type="component" value="Unassembled WGS sequence"/>
</dbReference>
<sequence>MARRLEEVTRGDIDAIRYDDLSFDGSHGHVGVTLFMPSIRQLGIKGEPEIISPYSAGWGEGLGAARASCEGLVRSANVMAATIEYPRKRVAVHEILQFRTEVFGEVIRHIRERTMYDWATLVVAGYSRGTAPARMATVEHADVVDGVVLVAPTWFSQQVKPRDLAARGLHESARGMAQAGWLDRLTLVGASVRLAQEMLAHPFELRNDIAAISQEGAADLQDVLDTGVRVGVVAGRQDELCQVDGIRTVVDRLPEPAAVMYREVDSDHFSYFLSPKPLKVVAEVVTALGDFGTEAEAGDEAQAEGSGA</sequence>
<protein>
    <recommendedName>
        <fullName evidence="6">Alpha/beta hydrolase</fullName>
    </recommendedName>
</protein>
<name>A0A935IKT0_9MICO</name>
<evidence type="ECO:0000313" key="3">
    <source>
        <dbReference type="EMBL" id="MBL0003240.1"/>
    </source>
</evidence>
<comment type="caution">
    <text evidence="2">The sequence shown here is derived from an EMBL/GenBank/DDBJ whole genome shotgun (WGS) entry which is preliminary data.</text>
</comment>
<dbReference type="Proteomes" id="UP000718281">
    <property type="component" value="Unassembled WGS sequence"/>
</dbReference>
<dbReference type="Proteomes" id="UP000726105">
    <property type="component" value="Unassembled WGS sequence"/>
</dbReference>
<organism evidence="2 5">
    <name type="scientific">Candidatus Phosphoribacter hodrii</name>
    <dbReference type="NCBI Taxonomy" id="2953743"/>
    <lineage>
        <taxon>Bacteria</taxon>
        <taxon>Bacillati</taxon>
        <taxon>Actinomycetota</taxon>
        <taxon>Actinomycetes</taxon>
        <taxon>Micrococcales</taxon>
        <taxon>Dermatophilaceae</taxon>
        <taxon>Candidatus Phosphoribacter</taxon>
    </lineage>
</organism>
<dbReference type="Gene3D" id="3.40.50.1820">
    <property type="entry name" value="alpha/beta hydrolase"/>
    <property type="match status" value="1"/>
</dbReference>